<dbReference type="EC" id="2.4.1.13" evidence="2"/>
<dbReference type="Gene3D" id="1.20.120.1230">
    <property type="match status" value="1"/>
</dbReference>
<dbReference type="Gene3D" id="3.10.450.330">
    <property type="match status" value="1"/>
</dbReference>
<dbReference type="PANTHER" id="PTHR45839">
    <property type="match status" value="1"/>
</dbReference>
<sequence length="255" mass="28719">MDSSSGPVLKRADTIADSMPDALRQSRFHMKKCFARFVTRGKRLMKHQHIMEDLEKAVEDRTERNKLLEGLLGYILSSTQEAAVVPPHVAFAVRPNPGFWEFVKVNADDLQVEGIEATDYLKCKEMVFDEKWASDENSLEIDFGAIDFTTPHMALSSSIGNGLNFTTKILSSRLNEKSQSSNALLDYLLSLNYQGENLMINDKLNNLPKLQTALKVAETYASALHKDTAYQRFEDRSGCDSLFFSNSFKGRFVGT</sequence>
<evidence type="ECO:0000256" key="4">
    <source>
        <dbReference type="ARBA" id="ARBA00022679"/>
    </source>
</evidence>
<accession>A0ABU6T4Z1</accession>
<feature type="domain" description="Sucrose synthase EPBD" evidence="7">
    <location>
        <begin position="161"/>
        <end position="235"/>
    </location>
</feature>
<keyword evidence="4 8" id="KW-0808">Transferase</keyword>
<dbReference type="InterPro" id="IPR012820">
    <property type="entry name" value="Sucrose_synthase_pln/cyn"/>
</dbReference>
<comment type="similarity">
    <text evidence="1">Belongs to the glycosyltransferase 1 family. Plant sucrose synthase subfamily.</text>
</comment>
<dbReference type="Pfam" id="PF24861">
    <property type="entry name" value="SUS_N"/>
    <property type="match status" value="1"/>
</dbReference>
<evidence type="ECO:0000256" key="2">
    <source>
        <dbReference type="ARBA" id="ARBA00012540"/>
    </source>
</evidence>
<keyword evidence="9" id="KW-1185">Reference proteome</keyword>
<dbReference type="PANTHER" id="PTHR45839:SF24">
    <property type="entry name" value="SUCROSE SYNTHASE 6"/>
    <property type="match status" value="1"/>
</dbReference>
<proteinExistence type="inferred from homology"/>
<evidence type="ECO:0000256" key="3">
    <source>
        <dbReference type="ARBA" id="ARBA00022676"/>
    </source>
</evidence>
<evidence type="ECO:0000313" key="8">
    <source>
        <dbReference type="EMBL" id="MED6143757.1"/>
    </source>
</evidence>
<evidence type="ECO:0000313" key="9">
    <source>
        <dbReference type="Proteomes" id="UP001341840"/>
    </source>
</evidence>
<dbReference type="InterPro" id="IPR056735">
    <property type="entry name" value="SUS_N"/>
</dbReference>
<feature type="domain" description="Sucrose synthase N-terminal" evidence="6">
    <location>
        <begin position="12"/>
        <end position="125"/>
    </location>
</feature>
<name>A0ABU6T4Z1_9FABA</name>
<protein>
    <recommendedName>
        <fullName evidence="2">sucrose synthase</fullName>
        <ecNumber evidence="2">2.4.1.13</ecNumber>
    </recommendedName>
</protein>
<dbReference type="Proteomes" id="UP001341840">
    <property type="component" value="Unassembled WGS sequence"/>
</dbReference>
<dbReference type="Pfam" id="PF24862">
    <property type="entry name" value="SUS_EPBD"/>
    <property type="match status" value="1"/>
</dbReference>
<dbReference type="GO" id="GO:0016157">
    <property type="term" value="F:sucrose synthase activity"/>
    <property type="evidence" value="ECO:0007669"/>
    <property type="project" value="UniProtKB-EC"/>
</dbReference>
<evidence type="ECO:0000259" key="6">
    <source>
        <dbReference type="Pfam" id="PF24861"/>
    </source>
</evidence>
<keyword evidence="3 8" id="KW-0328">Glycosyltransferase</keyword>
<evidence type="ECO:0000256" key="5">
    <source>
        <dbReference type="ARBA" id="ARBA00049030"/>
    </source>
</evidence>
<reference evidence="8 9" key="1">
    <citation type="journal article" date="2023" name="Plants (Basel)">
        <title>Bridging the Gap: Combining Genomics and Transcriptomics Approaches to Understand Stylosanthes scabra, an Orphan Legume from the Brazilian Caatinga.</title>
        <authorList>
            <person name="Ferreira-Neto J.R.C."/>
            <person name="da Silva M.D."/>
            <person name="Binneck E."/>
            <person name="de Melo N.F."/>
            <person name="da Silva R.H."/>
            <person name="de Melo A.L.T.M."/>
            <person name="Pandolfi V."/>
            <person name="Bustamante F.O."/>
            <person name="Brasileiro-Vidal A.C."/>
            <person name="Benko-Iseppon A.M."/>
        </authorList>
    </citation>
    <scope>NUCLEOTIDE SEQUENCE [LARGE SCALE GENOMIC DNA]</scope>
    <source>
        <tissue evidence="8">Leaves</tissue>
    </source>
</reference>
<dbReference type="InterPro" id="IPR056736">
    <property type="entry name" value="SUS_EPBD"/>
</dbReference>
<organism evidence="8 9">
    <name type="scientific">Stylosanthes scabra</name>
    <dbReference type="NCBI Taxonomy" id="79078"/>
    <lineage>
        <taxon>Eukaryota</taxon>
        <taxon>Viridiplantae</taxon>
        <taxon>Streptophyta</taxon>
        <taxon>Embryophyta</taxon>
        <taxon>Tracheophyta</taxon>
        <taxon>Spermatophyta</taxon>
        <taxon>Magnoliopsida</taxon>
        <taxon>eudicotyledons</taxon>
        <taxon>Gunneridae</taxon>
        <taxon>Pentapetalae</taxon>
        <taxon>rosids</taxon>
        <taxon>fabids</taxon>
        <taxon>Fabales</taxon>
        <taxon>Fabaceae</taxon>
        <taxon>Papilionoideae</taxon>
        <taxon>50 kb inversion clade</taxon>
        <taxon>dalbergioids sensu lato</taxon>
        <taxon>Dalbergieae</taxon>
        <taxon>Pterocarpus clade</taxon>
        <taxon>Stylosanthes</taxon>
    </lineage>
</organism>
<comment type="catalytic activity">
    <reaction evidence="5">
        <text>an NDP-alpha-D-glucose + D-fructose = a ribonucleoside 5'-diphosphate + sucrose + H(+)</text>
        <dbReference type="Rhea" id="RHEA:16241"/>
        <dbReference type="ChEBI" id="CHEBI:15378"/>
        <dbReference type="ChEBI" id="CHEBI:17992"/>
        <dbReference type="ChEBI" id="CHEBI:37721"/>
        <dbReference type="ChEBI" id="CHEBI:57930"/>
        <dbReference type="ChEBI" id="CHEBI:76533"/>
        <dbReference type="EC" id="2.4.1.13"/>
    </reaction>
</comment>
<evidence type="ECO:0000259" key="7">
    <source>
        <dbReference type="Pfam" id="PF24862"/>
    </source>
</evidence>
<evidence type="ECO:0000256" key="1">
    <source>
        <dbReference type="ARBA" id="ARBA00005894"/>
    </source>
</evidence>
<comment type="caution">
    <text evidence="8">The sequence shown here is derived from an EMBL/GenBank/DDBJ whole genome shotgun (WGS) entry which is preliminary data.</text>
</comment>
<dbReference type="EMBL" id="JASCZI010090641">
    <property type="protein sequence ID" value="MED6143757.1"/>
    <property type="molecule type" value="Genomic_DNA"/>
</dbReference>
<gene>
    <name evidence="8" type="primary">SUS5_2</name>
    <name evidence="8" type="ORF">PIB30_009006</name>
</gene>